<dbReference type="EMBL" id="KI393208">
    <property type="protein sequence ID" value="ERN08848.1"/>
    <property type="molecule type" value="Genomic_DNA"/>
</dbReference>
<protein>
    <submittedName>
        <fullName evidence="1">Uncharacterized protein</fullName>
    </submittedName>
</protein>
<dbReference type="Proteomes" id="UP000017836">
    <property type="component" value="Unassembled WGS sequence"/>
</dbReference>
<dbReference type="Gramene" id="ERN08848">
    <property type="protein sequence ID" value="ERN08848"/>
    <property type="gene ID" value="AMTR_s00015p00094260"/>
</dbReference>
<sequence>MSSEEQPDLGNEHEALFHYHPTQEVLPIEALNELDSSAIAESSLSASMSTHNAEGMKILRIPSSLSPMPMHNTVGTKILLIPTSLPQAGTVSTDIKELNTDLKVLQILTSLRKQDDPLTLRVSSPPNHLKVPQIPKVLHIKRGKSDQYRPFMLHQ</sequence>
<reference evidence="2" key="1">
    <citation type="journal article" date="2013" name="Science">
        <title>The Amborella genome and the evolution of flowering plants.</title>
        <authorList>
            <consortium name="Amborella Genome Project"/>
        </authorList>
    </citation>
    <scope>NUCLEOTIDE SEQUENCE [LARGE SCALE GENOMIC DNA]</scope>
</reference>
<keyword evidence="2" id="KW-1185">Reference proteome</keyword>
<accession>W1PLD5</accession>
<proteinExistence type="predicted"/>
<evidence type="ECO:0000313" key="2">
    <source>
        <dbReference type="Proteomes" id="UP000017836"/>
    </source>
</evidence>
<dbReference type="HOGENOM" id="CLU_1995710_0_0_1"/>
<dbReference type="AlphaFoldDB" id="W1PLD5"/>
<organism evidence="1 2">
    <name type="scientific">Amborella trichopoda</name>
    <dbReference type="NCBI Taxonomy" id="13333"/>
    <lineage>
        <taxon>Eukaryota</taxon>
        <taxon>Viridiplantae</taxon>
        <taxon>Streptophyta</taxon>
        <taxon>Embryophyta</taxon>
        <taxon>Tracheophyta</taxon>
        <taxon>Spermatophyta</taxon>
        <taxon>Magnoliopsida</taxon>
        <taxon>Amborellales</taxon>
        <taxon>Amborellaceae</taxon>
        <taxon>Amborella</taxon>
    </lineage>
</organism>
<gene>
    <name evidence="1" type="ORF">AMTR_s00015p00094260</name>
</gene>
<evidence type="ECO:0000313" key="1">
    <source>
        <dbReference type="EMBL" id="ERN08848.1"/>
    </source>
</evidence>
<name>W1PLD5_AMBTC</name>